<evidence type="ECO:0000256" key="11">
    <source>
        <dbReference type="SAM" id="Phobius"/>
    </source>
</evidence>
<evidence type="ECO:0000256" key="7">
    <source>
        <dbReference type="ARBA" id="ARBA00022927"/>
    </source>
</evidence>
<dbReference type="GO" id="GO:0015628">
    <property type="term" value="P:protein secretion by the type II secretion system"/>
    <property type="evidence" value="ECO:0007669"/>
    <property type="project" value="InterPro"/>
</dbReference>
<evidence type="ECO:0000256" key="1">
    <source>
        <dbReference type="ARBA" id="ARBA00004377"/>
    </source>
</evidence>
<evidence type="ECO:0000313" key="12">
    <source>
        <dbReference type="EMBL" id="ONF44074.1"/>
    </source>
</evidence>
<organism evidence="12 13">
    <name type="scientific">Marinobacter lutaoensis</name>
    <dbReference type="NCBI Taxonomy" id="135739"/>
    <lineage>
        <taxon>Bacteria</taxon>
        <taxon>Pseudomonadati</taxon>
        <taxon>Pseudomonadota</taxon>
        <taxon>Gammaproteobacteria</taxon>
        <taxon>Pseudomonadales</taxon>
        <taxon>Marinobacteraceae</taxon>
        <taxon>Marinobacter</taxon>
    </lineage>
</organism>
<dbReference type="PIRSF" id="PIRSF006291">
    <property type="entry name" value="GspM"/>
    <property type="match status" value="1"/>
</dbReference>
<dbReference type="GO" id="GO:0005886">
    <property type="term" value="C:plasma membrane"/>
    <property type="evidence" value="ECO:0007669"/>
    <property type="project" value="UniProtKB-SubCell"/>
</dbReference>
<comment type="subcellular location">
    <subcellularLocation>
        <location evidence="1">Cell inner membrane</location>
        <topology evidence="1">Single-pass membrane protein</topology>
    </subcellularLocation>
</comment>
<evidence type="ECO:0000256" key="10">
    <source>
        <dbReference type="PIRNR" id="PIRNR006291"/>
    </source>
</evidence>
<keyword evidence="5 10" id="KW-0997">Cell inner membrane</keyword>
<dbReference type="SUPFAM" id="SSF103054">
    <property type="entry name" value="General secretion pathway protein M, EpsM"/>
    <property type="match status" value="1"/>
</dbReference>
<protein>
    <recommendedName>
        <fullName evidence="10">Type II secretion system protein M</fullName>
        <shortName evidence="10">T2SS protein M</shortName>
    </recommendedName>
    <alternativeName>
        <fullName evidence="10">General secretion pathway protein M</fullName>
    </alternativeName>
</protein>
<dbReference type="EMBL" id="MSCW01000005">
    <property type="protein sequence ID" value="ONF44074.1"/>
    <property type="molecule type" value="Genomic_DNA"/>
</dbReference>
<dbReference type="Pfam" id="PF04612">
    <property type="entry name" value="T2SSM"/>
    <property type="match status" value="1"/>
</dbReference>
<evidence type="ECO:0000256" key="6">
    <source>
        <dbReference type="ARBA" id="ARBA00022692"/>
    </source>
</evidence>
<name>A0A1V2DTP1_9GAMM</name>
<feature type="transmembrane region" description="Helical" evidence="11">
    <location>
        <begin position="27"/>
        <end position="45"/>
    </location>
</feature>
<evidence type="ECO:0000256" key="8">
    <source>
        <dbReference type="ARBA" id="ARBA00022989"/>
    </source>
</evidence>
<reference evidence="12 13" key="1">
    <citation type="submission" date="2016-12" db="EMBL/GenBank/DDBJ databases">
        <title>Marinobacter lutaoensis whole genome sequencing.</title>
        <authorList>
            <person name="Verma A."/>
            <person name="Krishnamurthi S."/>
        </authorList>
    </citation>
    <scope>NUCLEOTIDE SEQUENCE [LARGE SCALE GENOMIC DNA]</scope>
    <source>
        <strain evidence="12 13">T5054</strain>
    </source>
</reference>
<keyword evidence="4 10" id="KW-1003">Cell membrane</keyword>
<dbReference type="InterPro" id="IPR007690">
    <property type="entry name" value="T2SS_GspM"/>
</dbReference>
<dbReference type="GO" id="GO:0015627">
    <property type="term" value="C:type II protein secretion system complex"/>
    <property type="evidence" value="ECO:0007669"/>
    <property type="project" value="InterPro"/>
</dbReference>
<evidence type="ECO:0000256" key="2">
    <source>
        <dbReference type="ARBA" id="ARBA00010637"/>
    </source>
</evidence>
<comment type="function">
    <text evidence="10">Inner membrane component of the type II secretion system required for the energy-dependent secretion of extracellular factors such as proteases and toxins from the periplasm.</text>
</comment>
<keyword evidence="6 11" id="KW-0812">Transmembrane</keyword>
<evidence type="ECO:0000256" key="4">
    <source>
        <dbReference type="ARBA" id="ARBA00022475"/>
    </source>
</evidence>
<gene>
    <name evidence="12" type="ORF">BTO32_07220</name>
</gene>
<keyword evidence="13" id="KW-1185">Reference proteome</keyword>
<keyword evidence="8 11" id="KW-1133">Transmembrane helix</keyword>
<evidence type="ECO:0000256" key="9">
    <source>
        <dbReference type="ARBA" id="ARBA00023136"/>
    </source>
</evidence>
<accession>A0A1V2DTP1</accession>
<dbReference type="OrthoDB" id="6624834at2"/>
<comment type="caution">
    <text evidence="12">The sequence shown here is derived from an EMBL/GenBank/DDBJ whole genome shotgun (WGS) entry which is preliminary data.</text>
</comment>
<keyword evidence="9 10" id="KW-0472">Membrane</keyword>
<dbReference type="STRING" id="135739.BTO32_07220"/>
<dbReference type="InterPro" id="IPR023229">
    <property type="entry name" value="T2SS_M_periplasmic_sf"/>
</dbReference>
<comment type="similarity">
    <text evidence="2 10">Belongs to the GSP M family.</text>
</comment>
<dbReference type="AlphaFoldDB" id="A0A1V2DTP1"/>
<evidence type="ECO:0000256" key="5">
    <source>
        <dbReference type="ARBA" id="ARBA00022519"/>
    </source>
</evidence>
<evidence type="ECO:0000313" key="13">
    <source>
        <dbReference type="Proteomes" id="UP000189339"/>
    </source>
</evidence>
<dbReference type="Proteomes" id="UP000189339">
    <property type="component" value="Unassembled WGS sequence"/>
</dbReference>
<keyword evidence="3 10" id="KW-0813">Transport</keyword>
<dbReference type="Gene3D" id="3.30.1360.100">
    <property type="entry name" value="General secretion pathway protein M, EpsM"/>
    <property type="match status" value="1"/>
</dbReference>
<keyword evidence="7 10" id="KW-0653">Protein transport</keyword>
<proteinExistence type="inferred from homology"/>
<sequence>MLERFREHPLVRRWVARYDELPGRDQQALLVLAIALLLAVLYFAVWKPASDFHDQAEQARDNAAGLLAWMQANRATIQQLAGASDNTGPSVDKPADGRALMGLVTRSAAEAGLTLQRFEPSGENAIRLWLENVPFASVAAWLEQLRNDHDVVIDQAAMDRDEQPGTVSVRLTLTL</sequence>
<dbReference type="RefSeq" id="WP_076723954.1">
    <property type="nucleotide sequence ID" value="NZ_MSCW01000005.1"/>
</dbReference>
<evidence type="ECO:0000256" key="3">
    <source>
        <dbReference type="ARBA" id="ARBA00022448"/>
    </source>
</evidence>